<keyword evidence="3" id="KW-1185">Reference proteome</keyword>
<dbReference type="OrthoDB" id="95468at2"/>
<reference evidence="2 3" key="1">
    <citation type="submission" date="2018-06" db="EMBL/GenBank/DDBJ databases">
        <authorList>
            <consortium name="Pathogen Informatics"/>
            <person name="Doyle S."/>
        </authorList>
    </citation>
    <scope>NUCLEOTIDE SEQUENCE [LARGE SCALE GENOMIC DNA]</scope>
    <source>
        <strain evidence="2 3">NCTC10723</strain>
    </source>
</reference>
<organism evidence="2 3">
    <name type="scientific">Fusobacterium necrogenes</name>
    <dbReference type="NCBI Taxonomy" id="858"/>
    <lineage>
        <taxon>Bacteria</taxon>
        <taxon>Fusobacteriati</taxon>
        <taxon>Fusobacteriota</taxon>
        <taxon>Fusobacteriia</taxon>
        <taxon>Fusobacteriales</taxon>
        <taxon>Fusobacteriaceae</taxon>
        <taxon>Fusobacterium</taxon>
    </lineage>
</organism>
<evidence type="ECO:0000256" key="1">
    <source>
        <dbReference type="SAM" id="SignalP"/>
    </source>
</evidence>
<evidence type="ECO:0008006" key="4">
    <source>
        <dbReference type="Google" id="ProtNLM"/>
    </source>
</evidence>
<dbReference type="RefSeq" id="WP_115268921.1">
    <property type="nucleotide sequence ID" value="NZ_CASFEE010000001.1"/>
</dbReference>
<name>A0A377GWS1_9FUSO</name>
<gene>
    <name evidence="2" type="ORF">NCTC10723_00440</name>
</gene>
<evidence type="ECO:0000313" key="3">
    <source>
        <dbReference type="Proteomes" id="UP000255328"/>
    </source>
</evidence>
<proteinExistence type="predicted"/>
<dbReference type="Proteomes" id="UP000255328">
    <property type="component" value="Unassembled WGS sequence"/>
</dbReference>
<accession>A0A377GWS1</accession>
<protein>
    <recommendedName>
        <fullName evidence="4">Outer membrane lipoprotein-sorting protein</fullName>
    </recommendedName>
</protein>
<feature type="signal peptide" evidence="1">
    <location>
        <begin position="1"/>
        <end position="19"/>
    </location>
</feature>
<dbReference type="Gene3D" id="2.50.20.10">
    <property type="entry name" value="Lipoprotein localisation LolA/LolB/LppX"/>
    <property type="match status" value="1"/>
</dbReference>
<feature type="chain" id="PRO_5016928382" description="Outer membrane lipoprotein-sorting protein" evidence="1">
    <location>
        <begin position="20"/>
        <end position="177"/>
    </location>
</feature>
<dbReference type="AlphaFoldDB" id="A0A377GWS1"/>
<keyword evidence="1" id="KW-0732">Signal</keyword>
<evidence type="ECO:0000313" key="2">
    <source>
        <dbReference type="EMBL" id="STO31001.1"/>
    </source>
</evidence>
<sequence>MKRTRILFLFLIISILCFANNNIKDIQDITFLVTENLTTNAKKKKSEYILRYIKPNFIRKDVLEPELNKGEIYIYDGNKKTVYLPLFEQMTYENLESKERDILESIDYILKKRELKQGKVQLNNGVILELKQIEKISDYFLPKEIVIYDKDIEVAKLEIKDYKINSNLKKEELLFHD</sequence>
<dbReference type="EMBL" id="UGGU01000003">
    <property type="protein sequence ID" value="STO31001.1"/>
    <property type="molecule type" value="Genomic_DNA"/>
</dbReference>